<name>A0A5C1E466_9RHOO</name>
<dbReference type="SUPFAM" id="SSF51556">
    <property type="entry name" value="Metallo-dependent hydrolases"/>
    <property type="match status" value="1"/>
</dbReference>
<dbReference type="EMBL" id="CP022579">
    <property type="protein sequence ID" value="QEL63716.1"/>
    <property type="molecule type" value="Genomic_DNA"/>
</dbReference>
<dbReference type="PROSITE" id="PS01137">
    <property type="entry name" value="TATD_1"/>
    <property type="match status" value="1"/>
</dbReference>
<feature type="compositionally biased region" description="Pro residues" evidence="4">
    <location>
        <begin position="81"/>
        <end position="92"/>
    </location>
</feature>
<feature type="binding site" evidence="3">
    <location>
        <position position="202"/>
    </location>
    <ligand>
        <name>a divalent metal cation</name>
        <dbReference type="ChEBI" id="CHEBI:60240"/>
        <label>2</label>
    </ligand>
</feature>
<feature type="binding site" evidence="3">
    <location>
        <position position="162"/>
    </location>
    <ligand>
        <name>a divalent metal cation</name>
        <dbReference type="ChEBI" id="CHEBI:60240"/>
        <label>1</label>
    </ligand>
</feature>
<keyword evidence="2" id="KW-0378">Hydrolase</keyword>
<protein>
    <submittedName>
        <fullName evidence="5">TatD-related deoxyribonuclease</fullName>
    </submittedName>
</protein>
<dbReference type="PROSITE" id="PS01091">
    <property type="entry name" value="TATD_3"/>
    <property type="match status" value="1"/>
</dbReference>
<keyword evidence="3" id="KW-0479">Metal-binding</keyword>
<organism evidence="5 6">
    <name type="scientific">Oryzomicrobium terrae</name>
    <dbReference type="NCBI Taxonomy" id="1735038"/>
    <lineage>
        <taxon>Bacteria</taxon>
        <taxon>Pseudomonadati</taxon>
        <taxon>Pseudomonadota</taxon>
        <taxon>Betaproteobacteria</taxon>
        <taxon>Rhodocyclales</taxon>
        <taxon>Rhodocyclaceae</taxon>
        <taxon>Oryzomicrobium</taxon>
    </lineage>
</organism>
<evidence type="ECO:0000256" key="3">
    <source>
        <dbReference type="PIRSR" id="PIRSR005902-1"/>
    </source>
</evidence>
<dbReference type="InterPro" id="IPR001130">
    <property type="entry name" value="TatD-like"/>
</dbReference>
<dbReference type="KEGG" id="otr:OTERR_02400"/>
<dbReference type="AlphaFoldDB" id="A0A5C1E466"/>
<feature type="region of interest" description="Disordered" evidence="4">
    <location>
        <begin position="54"/>
        <end position="112"/>
    </location>
</feature>
<evidence type="ECO:0000313" key="5">
    <source>
        <dbReference type="EMBL" id="QEL63716.1"/>
    </source>
</evidence>
<dbReference type="RefSeq" id="WP_246154251.1">
    <property type="nucleotide sequence ID" value="NZ_CP022579.1"/>
</dbReference>
<dbReference type="PANTHER" id="PTHR46124:SF2">
    <property type="entry name" value="D-AMINOACYL-TRNA DEACYLASE"/>
    <property type="match status" value="1"/>
</dbReference>
<feature type="binding site" evidence="3">
    <location>
        <position position="279"/>
    </location>
    <ligand>
        <name>a divalent metal cation</name>
        <dbReference type="ChEBI" id="CHEBI:60240"/>
        <label>1</label>
    </ligand>
</feature>
<evidence type="ECO:0000256" key="4">
    <source>
        <dbReference type="SAM" id="MobiDB-lite"/>
    </source>
</evidence>
<dbReference type="Gene3D" id="3.20.20.140">
    <property type="entry name" value="Metal-dependent hydrolases"/>
    <property type="match status" value="1"/>
</dbReference>
<dbReference type="PIRSF" id="PIRSF005902">
    <property type="entry name" value="DNase_TatD"/>
    <property type="match status" value="1"/>
</dbReference>
<accession>A0A5C1E466</accession>
<keyword evidence="6" id="KW-1185">Reference proteome</keyword>
<dbReference type="GO" id="GO:0016788">
    <property type="term" value="F:hydrolase activity, acting on ester bonds"/>
    <property type="evidence" value="ECO:0007669"/>
    <property type="project" value="InterPro"/>
</dbReference>
<gene>
    <name evidence="5" type="primary">tatD</name>
    <name evidence="5" type="ORF">OTERR_02400</name>
</gene>
<dbReference type="Pfam" id="PF01026">
    <property type="entry name" value="TatD_DNase"/>
    <property type="match status" value="2"/>
</dbReference>
<evidence type="ECO:0000256" key="2">
    <source>
        <dbReference type="ARBA" id="ARBA00022801"/>
    </source>
</evidence>
<comment type="similarity">
    <text evidence="1">Belongs to the metallo-dependent hydrolases superfamily. TatD-type hydrolase family.</text>
</comment>
<dbReference type="Proteomes" id="UP000323671">
    <property type="component" value="Chromosome"/>
</dbReference>
<dbReference type="PANTHER" id="PTHR46124">
    <property type="entry name" value="D-AMINOACYL-TRNA DEACYLASE"/>
    <property type="match status" value="1"/>
</dbReference>
<dbReference type="InterPro" id="IPR032466">
    <property type="entry name" value="Metal_Hydrolase"/>
</dbReference>
<dbReference type="GO" id="GO:0005829">
    <property type="term" value="C:cytosol"/>
    <property type="evidence" value="ECO:0007669"/>
    <property type="project" value="TreeGrafter"/>
</dbReference>
<dbReference type="PROSITE" id="PS01090">
    <property type="entry name" value="TATD_2"/>
    <property type="match status" value="1"/>
</dbReference>
<dbReference type="InterPro" id="IPR018228">
    <property type="entry name" value="DNase_TatD-rel_CS"/>
</dbReference>
<reference evidence="5 6" key="1">
    <citation type="submission" date="2017-07" db="EMBL/GenBank/DDBJ databases">
        <title>Complete genome sequence of Oryzomicrobium terrae TPP412.</title>
        <authorList>
            <person name="Chiu L.-W."/>
            <person name="Lo K.-J."/>
            <person name="Tsai Y.-M."/>
            <person name="Lin S.-S."/>
            <person name="Kuo C.-H."/>
            <person name="Liu C.-T."/>
        </authorList>
    </citation>
    <scope>NUCLEOTIDE SEQUENCE [LARGE SCALE GENOMIC DNA]</scope>
    <source>
        <strain evidence="5 6">TPP412</strain>
    </source>
</reference>
<dbReference type="CDD" id="cd01310">
    <property type="entry name" value="TatD_DNAse"/>
    <property type="match status" value="1"/>
</dbReference>
<evidence type="ECO:0000256" key="1">
    <source>
        <dbReference type="ARBA" id="ARBA00009275"/>
    </source>
</evidence>
<sequence length="337" mass="34420">MLIDTHCHLDAAEFDPDRDAVAARAVAAGVRLAVVPAVEVANFAAVEALAARGVPPLPGTRSTPYPVPEDGARPEAAAPSTAPPSPPLPAGPAGPRAPSSDTPAAFAPPPDTPPPLGGLCVAPAYGIHPLYVPGASDADLATLATRLEAALAGPYPPVAVGEIGLDGFVPALQAPDLRARQEALFLAQLKLARDFGLPVILHIRRAQDTVLKYLRQVFGKGGSPGGIAHAFNGSEQQAHAFLDLGLRLGFGGTLTYDGSQRIRRLAATLPGDALVLETDAPDIPPAFAPRQRNEPAHLAAIAAVLGELRGLDPDEVAALTSGNARAALPGLAAYATP</sequence>
<dbReference type="GO" id="GO:0046872">
    <property type="term" value="F:metal ion binding"/>
    <property type="evidence" value="ECO:0007669"/>
    <property type="project" value="UniProtKB-KW"/>
</dbReference>
<proteinExistence type="inferred from homology"/>
<evidence type="ECO:0000313" key="6">
    <source>
        <dbReference type="Proteomes" id="UP000323671"/>
    </source>
</evidence>
<feature type="compositionally biased region" description="Low complexity" evidence="4">
    <location>
        <begin position="93"/>
        <end position="105"/>
    </location>
</feature>
<feature type="binding site" evidence="3">
    <location>
        <position position="229"/>
    </location>
    <ligand>
        <name>a divalent metal cation</name>
        <dbReference type="ChEBI" id="CHEBI:60240"/>
        <label>2</label>
    </ligand>
</feature>